<dbReference type="InterPro" id="IPR011009">
    <property type="entry name" value="Kinase-like_dom_sf"/>
</dbReference>
<dbReference type="SUPFAM" id="SSF56112">
    <property type="entry name" value="Protein kinase-like (PK-like)"/>
    <property type="match status" value="1"/>
</dbReference>
<evidence type="ECO:0000256" key="4">
    <source>
        <dbReference type="ARBA" id="ARBA00022777"/>
    </source>
</evidence>
<dbReference type="GO" id="GO:0005524">
    <property type="term" value="F:ATP binding"/>
    <property type="evidence" value="ECO:0007669"/>
    <property type="project" value="UniProtKB-KW"/>
</dbReference>
<dbReference type="InterPro" id="IPR004166">
    <property type="entry name" value="a-kinase_dom"/>
</dbReference>
<feature type="region of interest" description="Disordered" evidence="6">
    <location>
        <begin position="36"/>
        <end position="118"/>
    </location>
</feature>
<name>A0A2N5S5F1_9BASI</name>
<feature type="compositionally biased region" description="Polar residues" evidence="6">
    <location>
        <begin position="397"/>
        <end position="409"/>
    </location>
</feature>
<evidence type="ECO:0000259" key="7">
    <source>
        <dbReference type="PROSITE" id="PS51158"/>
    </source>
</evidence>
<evidence type="ECO:0000256" key="2">
    <source>
        <dbReference type="ARBA" id="ARBA00022679"/>
    </source>
</evidence>
<dbReference type="GO" id="GO:0004674">
    <property type="term" value="F:protein serine/threonine kinase activity"/>
    <property type="evidence" value="ECO:0007669"/>
    <property type="project" value="UniProtKB-KW"/>
</dbReference>
<accession>A0A2N5S5F1</accession>
<dbReference type="Pfam" id="PF02816">
    <property type="entry name" value="Alpha_kinase"/>
    <property type="match status" value="1"/>
</dbReference>
<evidence type="ECO:0000256" key="6">
    <source>
        <dbReference type="SAM" id="MobiDB-lite"/>
    </source>
</evidence>
<reference evidence="8 9" key="1">
    <citation type="submission" date="2017-11" db="EMBL/GenBank/DDBJ databases">
        <title>De novo assembly and phasing of dikaryotic genomes from two isolates of Puccinia coronata f. sp. avenae, the causal agent of oat crown rust.</title>
        <authorList>
            <person name="Miller M.E."/>
            <person name="Zhang Y."/>
            <person name="Omidvar V."/>
            <person name="Sperschneider J."/>
            <person name="Schwessinger B."/>
            <person name="Raley C."/>
            <person name="Palmer J.M."/>
            <person name="Garnica D."/>
            <person name="Upadhyaya N."/>
            <person name="Rathjen J."/>
            <person name="Taylor J.M."/>
            <person name="Park R.F."/>
            <person name="Dodds P.N."/>
            <person name="Hirsch C.D."/>
            <person name="Kianian S.F."/>
            <person name="Figueroa M."/>
        </authorList>
    </citation>
    <scope>NUCLEOTIDE SEQUENCE [LARGE SCALE GENOMIC DNA]</scope>
    <source>
        <strain evidence="8">12NC29</strain>
    </source>
</reference>
<evidence type="ECO:0000313" key="9">
    <source>
        <dbReference type="Proteomes" id="UP000235388"/>
    </source>
</evidence>
<feature type="region of interest" description="Disordered" evidence="6">
    <location>
        <begin position="225"/>
        <end position="271"/>
    </location>
</feature>
<keyword evidence="9" id="KW-1185">Reference proteome</keyword>
<keyword evidence="5" id="KW-0067">ATP-binding</keyword>
<dbReference type="PROSITE" id="PS51158">
    <property type="entry name" value="ALPHA_KINASE"/>
    <property type="match status" value="1"/>
</dbReference>
<dbReference type="GO" id="GO:0031037">
    <property type="term" value="P:myosin II filament disassembly"/>
    <property type="evidence" value="ECO:0007669"/>
    <property type="project" value="TreeGrafter"/>
</dbReference>
<feature type="compositionally biased region" description="Polar residues" evidence="6">
    <location>
        <begin position="246"/>
        <end position="255"/>
    </location>
</feature>
<gene>
    <name evidence="8" type="ORF">PCANC_28504</name>
</gene>
<dbReference type="InterPro" id="IPR051852">
    <property type="entry name" value="Alpha-type_PK"/>
</dbReference>
<feature type="region of interest" description="Disordered" evidence="6">
    <location>
        <begin position="339"/>
        <end position="409"/>
    </location>
</feature>
<dbReference type="STRING" id="200324.A0A2N5S5F1"/>
<feature type="compositionally biased region" description="Basic residues" evidence="6">
    <location>
        <begin position="80"/>
        <end position="91"/>
    </location>
</feature>
<dbReference type="AlphaFoldDB" id="A0A2N5S5F1"/>
<evidence type="ECO:0000313" key="8">
    <source>
        <dbReference type="EMBL" id="PLW08472.1"/>
    </source>
</evidence>
<dbReference type="EMBL" id="PGCJ01001159">
    <property type="protein sequence ID" value="PLW08472.1"/>
    <property type="molecule type" value="Genomic_DNA"/>
</dbReference>
<dbReference type="Proteomes" id="UP000235388">
    <property type="component" value="Unassembled WGS sequence"/>
</dbReference>
<evidence type="ECO:0000256" key="1">
    <source>
        <dbReference type="ARBA" id="ARBA00022527"/>
    </source>
</evidence>
<proteinExistence type="predicted"/>
<sequence>MPVCLKCKSWSNLPLDIPPPNQNNCNSFVTVPSQRQSLLTSQSGTTSLNVLKPASHSQPRPTDLKTPEIAPNNDSGTLAHFRRITKEKRVKPSNYGPSSKRAKTGSSSTTSKPQDTSSIKHRDFGFLLYEADILLKNTGIHRIKLAYDINNANLYNELCTSLWTMFSPQITKKTHIKSLPPNPEEYLSLSDGESRLPDQETLLGALKEAKGKKVAHINLTYDHPFDEEDSISDPNSPSPKRYATRASITTSNSSRRAAGTSKKSSTATTWALGPLAEGQRIVGDLQGVGPLITDPQMIDMDPDLWTNGNNSHIGIQSFVRDHICNHICKAIPLPEVGSSEWENEANPQPMNHGSSSSLSRGRQNQSVNVHRGSLSNILHVSDDDGPTLPNPEDFFRTQASSTSLLNTTN</sequence>
<feature type="domain" description="Alpha-type protein kinase" evidence="7">
    <location>
        <begin position="276"/>
        <end position="336"/>
    </location>
</feature>
<feature type="compositionally biased region" description="Low complexity" evidence="6">
    <location>
        <begin position="257"/>
        <end position="271"/>
    </location>
</feature>
<organism evidence="8 9">
    <name type="scientific">Puccinia coronata f. sp. avenae</name>
    <dbReference type="NCBI Taxonomy" id="200324"/>
    <lineage>
        <taxon>Eukaryota</taxon>
        <taxon>Fungi</taxon>
        <taxon>Dikarya</taxon>
        <taxon>Basidiomycota</taxon>
        <taxon>Pucciniomycotina</taxon>
        <taxon>Pucciniomycetes</taxon>
        <taxon>Pucciniales</taxon>
        <taxon>Pucciniaceae</taxon>
        <taxon>Puccinia</taxon>
    </lineage>
</organism>
<keyword evidence="4" id="KW-0418">Kinase</keyword>
<feature type="compositionally biased region" description="Polar residues" evidence="6">
    <location>
        <begin position="104"/>
        <end position="117"/>
    </location>
</feature>
<keyword evidence="3" id="KW-0547">Nucleotide-binding</keyword>
<comment type="caution">
    <text evidence="8">The sequence shown here is derived from an EMBL/GenBank/DDBJ whole genome shotgun (WGS) entry which is preliminary data.</text>
</comment>
<evidence type="ECO:0000256" key="5">
    <source>
        <dbReference type="ARBA" id="ARBA00022840"/>
    </source>
</evidence>
<dbReference type="OrthoDB" id="301415at2759"/>
<dbReference type="PANTHER" id="PTHR45992">
    <property type="entry name" value="EUKARYOTIC ELONGATION FACTOR 2 KINASE-RELATED"/>
    <property type="match status" value="1"/>
</dbReference>
<dbReference type="PANTHER" id="PTHR45992:SF2">
    <property type="entry name" value="EUKARYOTIC ELONGATION FACTOR 2 KINASE"/>
    <property type="match status" value="1"/>
</dbReference>
<keyword evidence="1" id="KW-0723">Serine/threonine-protein kinase</keyword>
<protein>
    <recommendedName>
        <fullName evidence="7">Alpha-type protein kinase domain-containing protein</fullName>
    </recommendedName>
</protein>
<evidence type="ECO:0000256" key="3">
    <source>
        <dbReference type="ARBA" id="ARBA00022741"/>
    </source>
</evidence>
<dbReference type="Gene3D" id="3.20.200.10">
    <property type="entry name" value="MHCK/EF2 kinase"/>
    <property type="match status" value="1"/>
</dbReference>
<feature type="compositionally biased region" description="Polar residues" evidence="6">
    <location>
        <begin position="345"/>
        <end position="378"/>
    </location>
</feature>
<feature type="compositionally biased region" description="Low complexity" evidence="6">
    <location>
        <begin position="36"/>
        <end position="48"/>
    </location>
</feature>
<dbReference type="GO" id="GO:1903013">
    <property type="term" value="P:response to differentiation-inducing factor 1"/>
    <property type="evidence" value="ECO:0007669"/>
    <property type="project" value="TreeGrafter"/>
</dbReference>
<keyword evidence="2" id="KW-0808">Transferase</keyword>